<reference evidence="1 2" key="1">
    <citation type="journal article" date="2016" name="DNA Res.">
        <title>Genome sequence of Aspergillus luchuensis NBRC 4314.</title>
        <authorList>
            <person name="Yamada O."/>
            <person name="Machida M."/>
            <person name="Hosoyama A."/>
            <person name="Goto M."/>
            <person name="Takahashi T."/>
            <person name="Futagami T."/>
            <person name="Yamagata Y."/>
            <person name="Takeuchi M."/>
            <person name="Kobayashi T."/>
            <person name="Koike H."/>
            <person name="Abe K."/>
            <person name="Asai K."/>
            <person name="Arita M."/>
            <person name="Fujita N."/>
            <person name="Fukuda K."/>
            <person name="Higa K."/>
            <person name="Horikawa H."/>
            <person name="Ishikawa T."/>
            <person name="Jinno K."/>
            <person name="Kato Y."/>
            <person name="Kirimura K."/>
            <person name="Mizutani O."/>
            <person name="Nakasone K."/>
            <person name="Sano M."/>
            <person name="Shiraishi Y."/>
            <person name="Tsukahara M."/>
            <person name="Gomi K."/>
        </authorList>
    </citation>
    <scope>NUCLEOTIDE SEQUENCE [LARGE SCALE GENOMIC DNA]</scope>
    <source>
        <strain evidence="1 2">RIB 2604</strain>
    </source>
</reference>
<name>A0A146EYM7_ASPKA</name>
<dbReference type="Proteomes" id="UP000075230">
    <property type="component" value="Unassembled WGS sequence"/>
</dbReference>
<protein>
    <submittedName>
        <fullName evidence="1">Similar to An03g00100</fullName>
    </submittedName>
</protein>
<comment type="caution">
    <text evidence="1">The sequence shown here is derived from an EMBL/GenBank/DDBJ whole genome shotgun (WGS) entry which is preliminary data.</text>
</comment>
<dbReference type="VEuPathDB" id="FungiDB:ASPFODRAFT_205089"/>
<dbReference type="EMBL" id="BCWF01000002">
    <property type="protein sequence ID" value="GAT18862.1"/>
    <property type="molecule type" value="Genomic_DNA"/>
</dbReference>
<dbReference type="AlphaFoldDB" id="A0A146EYM7"/>
<reference evidence="2" key="2">
    <citation type="submission" date="2016-02" db="EMBL/GenBank/DDBJ databases">
        <title>Genome sequencing of Aspergillus luchuensis NBRC 4314.</title>
        <authorList>
            <person name="Yamada O."/>
        </authorList>
    </citation>
    <scope>NUCLEOTIDE SEQUENCE [LARGE SCALE GENOMIC DNA]</scope>
    <source>
        <strain evidence="2">RIB 2604</strain>
    </source>
</reference>
<evidence type="ECO:0000313" key="1">
    <source>
        <dbReference type="EMBL" id="GAT18862.1"/>
    </source>
</evidence>
<proteinExistence type="predicted"/>
<gene>
    <name evidence="1" type="ORF">RIB2604_00200020</name>
</gene>
<accession>A0A146EYM7</accession>
<sequence length="155" mass="18005">MFLTLSTDERFSECSQVPHLMWRHGKRTRPQTFRAEERVHQASKDSEIGMITLQTMSRVILLQNIEQEDMLKSMPTRFVYFSLIDDPPGLSFFKLGSNGQELGSSLLGREIKKQWDRGMVKPRCLGATYLILRAFVCGVWNNLAYYKRWKKVAAL</sequence>
<evidence type="ECO:0000313" key="2">
    <source>
        <dbReference type="Proteomes" id="UP000075230"/>
    </source>
</evidence>
<organism evidence="1 2">
    <name type="scientific">Aspergillus kawachii</name>
    <name type="common">White koji mold</name>
    <name type="synonym">Aspergillus awamori var. kawachi</name>
    <dbReference type="NCBI Taxonomy" id="1069201"/>
    <lineage>
        <taxon>Eukaryota</taxon>
        <taxon>Fungi</taxon>
        <taxon>Dikarya</taxon>
        <taxon>Ascomycota</taxon>
        <taxon>Pezizomycotina</taxon>
        <taxon>Eurotiomycetes</taxon>
        <taxon>Eurotiomycetidae</taxon>
        <taxon>Eurotiales</taxon>
        <taxon>Aspergillaceae</taxon>
        <taxon>Aspergillus</taxon>
        <taxon>Aspergillus subgen. Circumdati</taxon>
    </lineage>
</organism>